<keyword evidence="8" id="KW-1185">Reference proteome</keyword>
<dbReference type="AlphaFoldDB" id="A0A8J3YBP8"/>
<reference evidence="7" key="1">
    <citation type="submission" date="2021-01" db="EMBL/GenBank/DDBJ databases">
        <title>Whole genome shotgun sequence of Spirilliplanes yamanashiensis NBRC 15828.</title>
        <authorList>
            <person name="Komaki H."/>
            <person name="Tamura T."/>
        </authorList>
    </citation>
    <scope>NUCLEOTIDE SEQUENCE</scope>
    <source>
        <strain evidence="7">NBRC 15828</strain>
    </source>
</reference>
<protein>
    <recommendedName>
        <fullName evidence="6">Methylamine utilisation protein MauE domain-containing protein</fullName>
    </recommendedName>
</protein>
<organism evidence="7 8">
    <name type="scientific">Spirilliplanes yamanashiensis</name>
    <dbReference type="NCBI Taxonomy" id="42233"/>
    <lineage>
        <taxon>Bacteria</taxon>
        <taxon>Bacillati</taxon>
        <taxon>Actinomycetota</taxon>
        <taxon>Actinomycetes</taxon>
        <taxon>Micromonosporales</taxon>
        <taxon>Micromonosporaceae</taxon>
        <taxon>Spirilliplanes</taxon>
    </lineage>
</organism>
<keyword evidence="3 5" id="KW-1133">Transmembrane helix</keyword>
<feature type="domain" description="Methylamine utilisation protein MauE" evidence="6">
    <location>
        <begin position="15"/>
        <end position="147"/>
    </location>
</feature>
<proteinExistence type="predicted"/>
<feature type="transmembrane region" description="Helical" evidence="5">
    <location>
        <begin position="12"/>
        <end position="35"/>
    </location>
</feature>
<dbReference type="Pfam" id="PF07291">
    <property type="entry name" value="MauE"/>
    <property type="match status" value="1"/>
</dbReference>
<evidence type="ECO:0000313" key="8">
    <source>
        <dbReference type="Proteomes" id="UP000652013"/>
    </source>
</evidence>
<comment type="caution">
    <text evidence="7">The sequence shown here is derived from an EMBL/GenBank/DDBJ whole genome shotgun (WGS) entry which is preliminary data.</text>
</comment>
<evidence type="ECO:0000256" key="4">
    <source>
        <dbReference type="ARBA" id="ARBA00023136"/>
    </source>
</evidence>
<dbReference type="InterPro" id="IPR009908">
    <property type="entry name" value="Methylamine_util_MauE"/>
</dbReference>
<dbReference type="GO" id="GO:0016020">
    <property type="term" value="C:membrane"/>
    <property type="evidence" value="ECO:0007669"/>
    <property type="project" value="UniProtKB-SubCell"/>
</dbReference>
<feature type="transmembrane region" description="Helical" evidence="5">
    <location>
        <begin position="84"/>
        <end position="105"/>
    </location>
</feature>
<keyword evidence="4 5" id="KW-0472">Membrane</keyword>
<name>A0A8J3YBP8_9ACTN</name>
<gene>
    <name evidence="7" type="ORF">Sya03_51430</name>
</gene>
<evidence type="ECO:0000313" key="7">
    <source>
        <dbReference type="EMBL" id="GIJ05791.1"/>
    </source>
</evidence>
<dbReference type="Proteomes" id="UP000652013">
    <property type="component" value="Unassembled WGS sequence"/>
</dbReference>
<dbReference type="UniPathway" id="UPA00895"/>
<evidence type="ECO:0000256" key="5">
    <source>
        <dbReference type="SAM" id="Phobius"/>
    </source>
</evidence>
<dbReference type="GO" id="GO:0030416">
    <property type="term" value="P:methylamine metabolic process"/>
    <property type="evidence" value="ECO:0007669"/>
    <property type="project" value="InterPro"/>
</dbReference>
<feature type="transmembrane region" description="Helical" evidence="5">
    <location>
        <begin position="55"/>
        <end position="77"/>
    </location>
</feature>
<sequence>MVTKQRTAAWPALRPWLGTLVRLGLAAVWLAAGFAKVGDLAESGRAVNAYRVMPFAAAEVVGAVLPFVEIALGLLLLAGVAVRVTAGVSAALLLVFVAGIASAWARGLRIDCGCFGSGGDLAAGADPAYLTELARDGGFLLLAGFLLVWPRTRLSVDAWIQGDK</sequence>
<evidence type="ECO:0000256" key="1">
    <source>
        <dbReference type="ARBA" id="ARBA00004141"/>
    </source>
</evidence>
<comment type="subcellular location">
    <subcellularLocation>
        <location evidence="1">Membrane</location>
        <topology evidence="1">Multi-pass membrane protein</topology>
    </subcellularLocation>
</comment>
<dbReference type="RefSeq" id="WP_370871971.1">
    <property type="nucleotide sequence ID" value="NZ_BAAAGJ010000003.1"/>
</dbReference>
<evidence type="ECO:0000259" key="6">
    <source>
        <dbReference type="Pfam" id="PF07291"/>
    </source>
</evidence>
<accession>A0A8J3YBP8</accession>
<evidence type="ECO:0000256" key="2">
    <source>
        <dbReference type="ARBA" id="ARBA00022692"/>
    </source>
</evidence>
<evidence type="ECO:0000256" key="3">
    <source>
        <dbReference type="ARBA" id="ARBA00022989"/>
    </source>
</evidence>
<dbReference type="EMBL" id="BOOY01000036">
    <property type="protein sequence ID" value="GIJ05791.1"/>
    <property type="molecule type" value="Genomic_DNA"/>
</dbReference>
<keyword evidence="2 5" id="KW-0812">Transmembrane</keyword>